<dbReference type="Proteomes" id="UP000076842">
    <property type="component" value="Unassembled WGS sequence"/>
</dbReference>
<dbReference type="EMBL" id="KV423918">
    <property type="protein sequence ID" value="KZT62184.1"/>
    <property type="molecule type" value="Genomic_DNA"/>
</dbReference>
<dbReference type="Gene3D" id="3.10.10.10">
    <property type="entry name" value="HIV Type 1 Reverse Transcriptase, subunit A, domain 1"/>
    <property type="match status" value="1"/>
</dbReference>
<gene>
    <name evidence="1" type="ORF">CALCODRAFT_422407</name>
</gene>
<accession>A0A165JRQ0</accession>
<dbReference type="InParanoid" id="A0A165JRQ0"/>
<feature type="non-terminal residue" evidence="1">
    <location>
        <position position="1"/>
    </location>
</feature>
<dbReference type="OrthoDB" id="5599163at2759"/>
<dbReference type="InterPro" id="IPR043128">
    <property type="entry name" value="Rev_trsase/Diguanyl_cyclase"/>
</dbReference>
<dbReference type="STRING" id="1353952.A0A165JRQ0"/>
<protein>
    <submittedName>
        <fullName evidence="1">DNA/RNA polymerase</fullName>
    </submittedName>
</protein>
<dbReference type="Gene3D" id="3.30.70.270">
    <property type="match status" value="1"/>
</dbReference>
<evidence type="ECO:0000313" key="2">
    <source>
        <dbReference type="Proteomes" id="UP000076842"/>
    </source>
</evidence>
<dbReference type="SUPFAM" id="SSF56672">
    <property type="entry name" value="DNA/RNA polymerases"/>
    <property type="match status" value="1"/>
</dbReference>
<keyword evidence="2" id="KW-1185">Reference proteome</keyword>
<feature type="non-terminal residue" evidence="1">
    <location>
        <position position="207"/>
    </location>
</feature>
<proteinExistence type="predicted"/>
<dbReference type="InterPro" id="IPR043502">
    <property type="entry name" value="DNA/RNA_pol_sf"/>
</dbReference>
<sequence length="207" mass="23773">FPSDPLAHMKRLPTRPPSFTPGKWLTQERFDALYLNKDQFLTLEEVKLAAWVMKEHEMAFCSLVTVVCPHTFAWTESEIGRFDPAYFDPVIFPTVPHVPWQEKNIPIPPALQDQVIDMLHSKIAAGTYEPSQSSYRSRVFAVTKKSGELRLVIDARPLNSVMIRSSTVPPLTEHILEDYGVRGCYGLLNFYRGFEQHPLHPKSRDYT</sequence>
<evidence type="ECO:0000313" key="1">
    <source>
        <dbReference type="EMBL" id="KZT62184.1"/>
    </source>
</evidence>
<reference evidence="1 2" key="1">
    <citation type="journal article" date="2016" name="Mol. Biol. Evol.">
        <title>Comparative Genomics of Early-Diverging Mushroom-Forming Fungi Provides Insights into the Origins of Lignocellulose Decay Capabilities.</title>
        <authorList>
            <person name="Nagy L.G."/>
            <person name="Riley R."/>
            <person name="Tritt A."/>
            <person name="Adam C."/>
            <person name="Daum C."/>
            <person name="Floudas D."/>
            <person name="Sun H."/>
            <person name="Yadav J.S."/>
            <person name="Pangilinan J."/>
            <person name="Larsson K.H."/>
            <person name="Matsuura K."/>
            <person name="Barry K."/>
            <person name="Labutti K."/>
            <person name="Kuo R."/>
            <person name="Ohm R.A."/>
            <person name="Bhattacharya S.S."/>
            <person name="Shirouzu T."/>
            <person name="Yoshinaga Y."/>
            <person name="Martin F.M."/>
            <person name="Grigoriev I.V."/>
            <person name="Hibbett D.S."/>
        </authorList>
    </citation>
    <scope>NUCLEOTIDE SEQUENCE [LARGE SCALE GENOMIC DNA]</scope>
    <source>
        <strain evidence="1 2">HHB12733</strain>
    </source>
</reference>
<name>A0A165JRQ0_9BASI</name>
<organism evidence="1 2">
    <name type="scientific">Calocera cornea HHB12733</name>
    <dbReference type="NCBI Taxonomy" id="1353952"/>
    <lineage>
        <taxon>Eukaryota</taxon>
        <taxon>Fungi</taxon>
        <taxon>Dikarya</taxon>
        <taxon>Basidiomycota</taxon>
        <taxon>Agaricomycotina</taxon>
        <taxon>Dacrymycetes</taxon>
        <taxon>Dacrymycetales</taxon>
        <taxon>Dacrymycetaceae</taxon>
        <taxon>Calocera</taxon>
    </lineage>
</organism>
<dbReference type="AlphaFoldDB" id="A0A165JRQ0"/>